<proteinExistence type="predicted"/>
<organism evidence="1">
    <name type="scientific">marine sediment metagenome</name>
    <dbReference type="NCBI Taxonomy" id="412755"/>
    <lineage>
        <taxon>unclassified sequences</taxon>
        <taxon>metagenomes</taxon>
        <taxon>ecological metagenomes</taxon>
    </lineage>
</organism>
<comment type="caution">
    <text evidence="1">The sequence shown here is derived from an EMBL/GenBank/DDBJ whole genome shotgun (WGS) entry which is preliminary data.</text>
</comment>
<gene>
    <name evidence="1" type="ORF">LCGC14_1180370</name>
</gene>
<dbReference type="EMBL" id="LAZR01005909">
    <property type="protein sequence ID" value="KKM96219.1"/>
    <property type="molecule type" value="Genomic_DNA"/>
</dbReference>
<protein>
    <submittedName>
        <fullName evidence="1">Uncharacterized protein</fullName>
    </submittedName>
</protein>
<reference evidence="1" key="1">
    <citation type="journal article" date="2015" name="Nature">
        <title>Complex archaea that bridge the gap between prokaryotes and eukaryotes.</title>
        <authorList>
            <person name="Spang A."/>
            <person name="Saw J.H."/>
            <person name="Jorgensen S.L."/>
            <person name="Zaremba-Niedzwiedzka K."/>
            <person name="Martijn J."/>
            <person name="Lind A.E."/>
            <person name="van Eijk R."/>
            <person name="Schleper C."/>
            <person name="Guy L."/>
            <person name="Ettema T.J."/>
        </authorList>
    </citation>
    <scope>NUCLEOTIDE SEQUENCE</scope>
</reference>
<dbReference type="AlphaFoldDB" id="A0A0F9LMD4"/>
<sequence>MLSRWTDHTGKDHRVRDCFTRNQQLIDLTMQPDEIKETMDETIALSTVPKSNKQIGFHFLKFAGKYELVKIADYPNDFLSFLSAPY</sequence>
<accession>A0A0F9LMD4</accession>
<evidence type="ECO:0000313" key="1">
    <source>
        <dbReference type="EMBL" id="KKM96219.1"/>
    </source>
</evidence>
<name>A0A0F9LMD4_9ZZZZ</name>